<evidence type="ECO:0000313" key="3">
    <source>
        <dbReference type="EMBL" id="KZO96118.1"/>
    </source>
</evidence>
<reference evidence="3 4" key="1">
    <citation type="journal article" date="2016" name="Mol. Biol. Evol.">
        <title>Comparative Genomics of Early-Diverging Mushroom-Forming Fungi Provides Insights into the Origins of Lignocellulose Decay Capabilities.</title>
        <authorList>
            <person name="Nagy L.G."/>
            <person name="Riley R."/>
            <person name="Tritt A."/>
            <person name="Adam C."/>
            <person name="Daum C."/>
            <person name="Floudas D."/>
            <person name="Sun H."/>
            <person name="Yadav J.S."/>
            <person name="Pangilinan J."/>
            <person name="Larsson K.H."/>
            <person name="Matsuura K."/>
            <person name="Barry K."/>
            <person name="Labutti K."/>
            <person name="Kuo R."/>
            <person name="Ohm R.A."/>
            <person name="Bhattacharya S.S."/>
            <person name="Shirouzu T."/>
            <person name="Yoshinaga Y."/>
            <person name="Martin F.M."/>
            <person name="Grigoriev I.V."/>
            <person name="Hibbett D.S."/>
        </authorList>
    </citation>
    <scope>NUCLEOTIDE SEQUENCE [LARGE SCALE GENOMIC DNA]</scope>
    <source>
        <strain evidence="3 4">TUFC12733</strain>
    </source>
</reference>
<keyword evidence="4" id="KW-1185">Reference proteome</keyword>
<dbReference type="Proteomes" id="UP000076738">
    <property type="component" value="Unassembled WGS sequence"/>
</dbReference>
<feature type="region of interest" description="Disordered" evidence="1">
    <location>
        <begin position="1"/>
        <end position="20"/>
    </location>
</feature>
<dbReference type="STRING" id="1330018.A0A167LX34"/>
<dbReference type="Pfam" id="PF12937">
    <property type="entry name" value="F-box-like"/>
    <property type="match status" value="1"/>
</dbReference>
<dbReference type="SMART" id="SM00256">
    <property type="entry name" value="FBOX"/>
    <property type="match status" value="1"/>
</dbReference>
<dbReference type="SUPFAM" id="SSF81383">
    <property type="entry name" value="F-box domain"/>
    <property type="match status" value="1"/>
</dbReference>
<dbReference type="PROSITE" id="PS50181">
    <property type="entry name" value="FBOX"/>
    <property type="match status" value="1"/>
</dbReference>
<dbReference type="AlphaFoldDB" id="A0A167LX34"/>
<evidence type="ECO:0000313" key="4">
    <source>
        <dbReference type="Proteomes" id="UP000076738"/>
    </source>
</evidence>
<feature type="domain" description="F-box" evidence="2">
    <location>
        <begin position="50"/>
        <end position="99"/>
    </location>
</feature>
<accession>A0A167LX34</accession>
<sequence>MDVNASGTLPDTEKVHARPKRLKVADTRELDVRPGRRGRQTKGRKDVGKLAFMLEAPTEIAVHIMSYLKPLDILHLSLVSKEFRSMLASPESNIIWLTARRNVGLPDELPPDFCETAYARFLFVPKCELCNRLVHGKIEMIYLRVKLCRSCMKSKCCDGQYAHDQLCSIRVGENLDMLPSYDVPSAKPGQASKGNRYLKLHVDLLVQKMNELPAEEFRQFLDHRQQLMDQVREETREPLRRWLLHTRQERRDERSILRDLRLKTICDRLQEMGYDRSDIHSQEFTSHPLVARGEPLTERAWTLNGSRFEEIVRDVHAMRLRNERQARIDPILTEIFAEMWSALSTDEEKYSFLPVRDFLELPSVTSITEQATSSTDIRGLFQTYRESVQKDIDEFHQHMQITLTIKLFDWCSDKTSPSRQTSLRTDEDRIRFLQSPLSAWVPASGNEHIRDYYTMFKNGFFGSDNFIEPSEAHEHPTLPWRWRDYYSEIHSVRSVMPAILDEAGLDIQSATFADLDNRVPDWRDEHGAIDYAADVDYYPSDE</sequence>
<dbReference type="InterPro" id="IPR036047">
    <property type="entry name" value="F-box-like_dom_sf"/>
</dbReference>
<dbReference type="OrthoDB" id="2322499at2759"/>
<dbReference type="Gene3D" id="1.20.1280.50">
    <property type="match status" value="1"/>
</dbReference>
<name>A0A167LX34_CALVF</name>
<dbReference type="EMBL" id="KV417285">
    <property type="protein sequence ID" value="KZO96118.1"/>
    <property type="molecule type" value="Genomic_DNA"/>
</dbReference>
<dbReference type="InterPro" id="IPR001810">
    <property type="entry name" value="F-box_dom"/>
</dbReference>
<organism evidence="3 4">
    <name type="scientific">Calocera viscosa (strain TUFC12733)</name>
    <dbReference type="NCBI Taxonomy" id="1330018"/>
    <lineage>
        <taxon>Eukaryota</taxon>
        <taxon>Fungi</taxon>
        <taxon>Dikarya</taxon>
        <taxon>Basidiomycota</taxon>
        <taxon>Agaricomycotina</taxon>
        <taxon>Dacrymycetes</taxon>
        <taxon>Dacrymycetales</taxon>
        <taxon>Dacrymycetaceae</taxon>
        <taxon>Calocera</taxon>
    </lineage>
</organism>
<evidence type="ECO:0000256" key="1">
    <source>
        <dbReference type="SAM" id="MobiDB-lite"/>
    </source>
</evidence>
<evidence type="ECO:0000259" key="2">
    <source>
        <dbReference type="PROSITE" id="PS50181"/>
    </source>
</evidence>
<proteinExistence type="predicted"/>
<protein>
    <recommendedName>
        <fullName evidence="2">F-box domain-containing protein</fullName>
    </recommendedName>
</protein>
<gene>
    <name evidence="3" type="ORF">CALVIDRAFT_564018</name>
</gene>